<reference evidence="1" key="1">
    <citation type="submission" date="2014-11" db="EMBL/GenBank/DDBJ databases">
        <authorList>
            <person name="Amaro Gonzalez C."/>
        </authorList>
    </citation>
    <scope>NUCLEOTIDE SEQUENCE</scope>
</reference>
<name>A0A0E9X225_ANGAN</name>
<reference evidence="1" key="2">
    <citation type="journal article" date="2015" name="Fish Shellfish Immunol.">
        <title>Early steps in the European eel (Anguilla anguilla)-Vibrio vulnificus interaction in the gills: Role of the RtxA13 toxin.</title>
        <authorList>
            <person name="Callol A."/>
            <person name="Pajuelo D."/>
            <person name="Ebbesson L."/>
            <person name="Teles M."/>
            <person name="MacKenzie S."/>
            <person name="Amaro C."/>
        </authorList>
    </citation>
    <scope>NUCLEOTIDE SEQUENCE</scope>
</reference>
<evidence type="ECO:0000313" key="1">
    <source>
        <dbReference type="EMBL" id="JAH96511.1"/>
    </source>
</evidence>
<protein>
    <submittedName>
        <fullName evidence="1">Uncharacterized protein</fullName>
    </submittedName>
</protein>
<dbReference type="AlphaFoldDB" id="A0A0E9X225"/>
<accession>A0A0E9X225</accession>
<organism evidence="1">
    <name type="scientific">Anguilla anguilla</name>
    <name type="common">European freshwater eel</name>
    <name type="synonym">Muraena anguilla</name>
    <dbReference type="NCBI Taxonomy" id="7936"/>
    <lineage>
        <taxon>Eukaryota</taxon>
        <taxon>Metazoa</taxon>
        <taxon>Chordata</taxon>
        <taxon>Craniata</taxon>
        <taxon>Vertebrata</taxon>
        <taxon>Euteleostomi</taxon>
        <taxon>Actinopterygii</taxon>
        <taxon>Neopterygii</taxon>
        <taxon>Teleostei</taxon>
        <taxon>Anguilliformes</taxon>
        <taxon>Anguillidae</taxon>
        <taxon>Anguilla</taxon>
    </lineage>
</organism>
<sequence>MFLFCSRVRVCTHFCLDFWSFSWPEVRAVTDVLGNKSFKVALSFVQTRCCFYCFYNCHHQIFCLKFVRFHEASGMAVAKYFEAFIIF</sequence>
<dbReference type="EMBL" id="GBXM01012066">
    <property type="protein sequence ID" value="JAH96511.1"/>
    <property type="molecule type" value="Transcribed_RNA"/>
</dbReference>
<proteinExistence type="predicted"/>